<keyword evidence="5" id="KW-0132">Cell division</keyword>
<dbReference type="GO" id="GO:0003677">
    <property type="term" value="F:DNA binding"/>
    <property type="evidence" value="ECO:0007669"/>
    <property type="project" value="UniProtKB-UniRule"/>
</dbReference>
<evidence type="ECO:0000256" key="5">
    <source>
        <dbReference type="ARBA" id="ARBA00022618"/>
    </source>
</evidence>
<dbReference type="InterPro" id="IPR011010">
    <property type="entry name" value="DNA_brk_join_enz"/>
</dbReference>
<dbReference type="OrthoDB" id="9785687at2"/>
<dbReference type="InterPro" id="IPR013762">
    <property type="entry name" value="Integrase-like_cat_sf"/>
</dbReference>
<accession>A0A1M5UY84</accession>
<evidence type="ECO:0000256" key="10">
    <source>
        <dbReference type="ARBA" id="ARBA00023306"/>
    </source>
</evidence>
<evidence type="ECO:0000256" key="11">
    <source>
        <dbReference type="PROSITE-ProRule" id="PRU01248"/>
    </source>
</evidence>
<feature type="domain" description="Tyr recombinase" evidence="12">
    <location>
        <begin position="107"/>
        <end position="288"/>
    </location>
</feature>
<keyword evidence="7" id="KW-0229">DNA integration</keyword>
<evidence type="ECO:0000256" key="8">
    <source>
        <dbReference type="ARBA" id="ARBA00023125"/>
    </source>
</evidence>
<name>A0A1M5UY84_9FIRM</name>
<evidence type="ECO:0000313" key="14">
    <source>
        <dbReference type="EMBL" id="SHH67955.1"/>
    </source>
</evidence>
<comment type="subcellular location">
    <subcellularLocation>
        <location evidence="2">Cytoplasm</location>
    </subcellularLocation>
</comment>
<proteinExistence type="inferred from homology"/>
<dbReference type="RefSeq" id="WP_073028455.1">
    <property type="nucleotide sequence ID" value="NZ_FQXJ01000004.1"/>
</dbReference>
<dbReference type="EMBL" id="FQXJ01000004">
    <property type="protein sequence ID" value="SHH67955.1"/>
    <property type="molecule type" value="Genomic_DNA"/>
</dbReference>
<dbReference type="Pfam" id="PF00589">
    <property type="entry name" value="Phage_integrase"/>
    <property type="match status" value="1"/>
</dbReference>
<dbReference type="GO" id="GO:0005737">
    <property type="term" value="C:cytoplasm"/>
    <property type="evidence" value="ECO:0007669"/>
    <property type="project" value="UniProtKB-SubCell"/>
</dbReference>
<keyword evidence="8 11" id="KW-0238">DNA-binding</keyword>
<dbReference type="SUPFAM" id="SSF56349">
    <property type="entry name" value="DNA breaking-rejoining enzymes"/>
    <property type="match status" value="1"/>
</dbReference>
<dbReference type="GO" id="GO:0007059">
    <property type="term" value="P:chromosome segregation"/>
    <property type="evidence" value="ECO:0007669"/>
    <property type="project" value="UniProtKB-KW"/>
</dbReference>
<feature type="domain" description="Core-binding (CB)" evidence="13">
    <location>
        <begin position="1"/>
        <end position="87"/>
    </location>
</feature>
<reference evidence="15" key="1">
    <citation type="submission" date="2016-11" db="EMBL/GenBank/DDBJ databases">
        <authorList>
            <person name="Varghese N."/>
            <person name="Submissions S."/>
        </authorList>
    </citation>
    <scope>NUCLEOTIDE SEQUENCE [LARGE SCALE GENOMIC DNA]</scope>
    <source>
        <strain evidence="15">DSM 15449</strain>
    </source>
</reference>
<dbReference type="GO" id="GO:0015074">
    <property type="term" value="P:DNA integration"/>
    <property type="evidence" value="ECO:0007669"/>
    <property type="project" value="UniProtKB-KW"/>
</dbReference>
<keyword evidence="6" id="KW-0159">Chromosome partition</keyword>
<protein>
    <submittedName>
        <fullName evidence="14">Integrase/recombinase XerD</fullName>
    </submittedName>
</protein>
<dbReference type="AlphaFoldDB" id="A0A1M5UY84"/>
<evidence type="ECO:0000256" key="3">
    <source>
        <dbReference type="ARBA" id="ARBA00008857"/>
    </source>
</evidence>
<evidence type="ECO:0000259" key="13">
    <source>
        <dbReference type="PROSITE" id="PS51900"/>
    </source>
</evidence>
<dbReference type="PROSITE" id="PS51898">
    <property type="entry name" value="TYR_RECOMBINASE"/>
    <property type="match status" value="1"/>
</dbReference>
<evidence type="ECO:0000256" key="4">
    <source>
        <dbReference type="ARBA" id="ARBA00022490"/>
    </source>
</evidence>
<evidence type="ECO:0000259" key="12">
    <source>
        <dbReference type="PROSITE" id="PS51898"/>
    </source>
</evidence>
<dbReference type="Gene3D" id="1.10.443.10">
    <property type="entry name" value="Intergrase catalytic core"/>
    <property type="match status" value="1"/>
</dbReference>
<dbReference type="Proteomes" id="UP000183954">
    <property type="component" value="Unassembled WGS sequence"/>
</dbReference>
<keyword evidence="4" id="KW-0963">Cytoplasm</keyword>
<dbReference type="GO" id="GO:0051301">
    <property type="term" value="P:cell division"/>
    <property type="evidence" value="ECO:0007669"/>
    <property type="project" value="UniProtKB-KW"/>
</dbReference>
<dbReference type="Pfam" id="PF02899">
    <property type="entry name" value="Phage_int_SAM_1"/>
    <property type="match status" value="1"/>
</dbReference>
<comment type="similarity">
    <text evidence="3">Belongs to the 'phage' integrase family.</text>
</comment>
<evidence type="ECO:0000256" key="1">
    <source>
        <dbReference type="ARBA" id="ARBA00003283"/>
    </source>
</evidence>
<keyword evidence="9" id="KW-0233">DNA recombination</keyword>
<dbReference type="PANTHER" id="PTHR30349:SF77">
    <property type="entry name" value="TYROSINE RECOMBINASE XERC"/>
    <property type="match status" value="1"/>
</dbReference>
<keyword evidence="15" id="KW-1185">Reference proteome</keyword>
<dbReference type="Gene3D" id="1.10.150.130">
    <property type="match status" value="1"/>
</dbReference>
<dbReference type="InterPro" id="IPR004107">
    <property type="entry name" value="Integrase_SAM-like_N"/>
</dbReference>
<evidence type="ECO:0000256" key="9">
    <source>
        <dbReference type="ARBA" id="ARBA00023172"/>
    </source>
</evidence>
<sequence>MDFFSYHPDFLTYIIAKGHSSSTATAYGGDANCFRKFLKENGLSSDVSEIDQRVIRRYIVWLKARKNKPNTMKRKLDSLSSFFNYLELEDIIVKNPMGKVERIKKQIIPRTFLREDEATRLIYVVDNWDIRNKVRNQAFFRVFLYTGLRVSEICAIDWSDIDFKNKTLAIKKAKGNKCRIVFLNDELCEHLWAYLQTRLPLINKALFFNRYNNRMRPKNANKIIRQYTRKAGIDKYLTAHILRHTFATILVQKGVDIITIRDLLDHKDVSTTQIYTHSTEDRQRDALQQLQL</sequence>
<dbReference type="InterPro" id="IPR002104">
    <property type="entry name" value="Integrase_catalytic"/>
</dbReference>
<gene>
    <name evidence="14" type="ORF">SAMN02746098_01122</name>
</gene>
<evidence type="ECO:0000256" key="6">
    <source>
        <dbReference type="ARBA" id="ARBA00022829"/>
    </source>
</evidence>
<dbReference type="InterPro" id="IPR010998">
    <property type="entry name" value="Integrase_recombinase_N"/>
</dbReference>
<dbReference type="PANTHER" id="PTHR30349">
    <property type="entry name" value="PHAGE INTEGRASE-RELATED"/>
    <property type="match status" value="1"/>
</dbReference>
<dbReference type="InterPro" id="IPR050090">
    <property type="entry name" value="Tyrosine_recombinase_XerCD"/>
</dbReference>
<organism evidence="14 15">
    <name type="scientific">Desulfosporosinus lacus DSM 15449</name>
    <dbReference type="NCBI Taxonomy" id="1121420"/>
    <lineage>
        <taxon>Bacteria</taxon>
        <taxon>Bacillati</taxon>
        <taxon>Bacillota</taxon>
        <taxon>Clostridia</taxon>
        <taxon>Eubacteriales</taxon>
        <taxon>Desulfitobacteriaceae</taxon>
        <taxon>Desulfosporosinus</taxon>
    </lineage>
</organism>
<comment type="function">
    <text evidence="1">Site-specific tyrosine recombinase, which acts by catalyzing the cutting and rejoining of the recombining DNA molecules.</text>
</comment>
<keyword evidence="10" id="KW-0131">Cell cycle</keyword>
<dbReference type="PROSITE" id="PS51900">
    <property type="entry name" value="CB"/>
    <property type="match status" value="1"/>
</dbReference>
<dbReference type="InterPro" id="IPR044068">
    <property type="entry name" value="CB"/>
</dbReference>
<evidence type="ECO:0000256" key="7">
    <source>
        <dbReference type="ARBA" id="ARBA00022908"/>
    </source>
</evidence>
<dbReference type="GO" id="GO:0006310">
    <property type="term" value="P:DNA recombination"/>
    <property type="evidence" value="ECO:0007669"/>
    <property type="project" value="UniProtKB-KW"/>
</dbReference>
<evidence type="ECO:0000256" key="2">
    <source>
        <dbReference type="ARBA" id="ARBA00004496"/>
    </source>
</evidence>
<dbReference type="STRING" id="1121420.SAMN02746098_01122"/>
<evidence type="ECO:0000313" key="15">
    <source>
        <dbReference type="Proteomes" id="UP000183954"/>
    </source>
</evidence>